<dbReference type="HAMAP" id="MF_00375">
    <property type="entry name" value="HemL_aminotrans_3"/>
    <property type="match status" value="1"/>
</dbReference>
<feature type="modified residue" description="N6-(pyridoxal phosphate)lysine" evidence="7">
    <location>
        <position position="267"/>
    </location>
</feature>
<name>A0ABZ2KHX9_9BACT</name>
<keyword evidence="5 7" id="KW-0413">Isomerase</keyword>
<evidence type="ECO:0000313" key="9">
    <source>
        <dbReference type="EMBL" id="WXA96923.1"/>
    </source>
</evidence>
<evidence type="ECO:0000256" key="8">
    <source>
        <dbReference type="SAM" id="Coils"/>
    </source>
</evidence>
<dbReference type="InterPro" id="IPR004639">
    <property type="entry name" value="4pyrrol_synth_GluAld_NH2Trfase"/>
</dbReference>
<dbReference type="InterPro" id="IPR015422">
    <property type="entry name" value="PyrdxlP-dep_Trfase_small"/>
</dbReference>
<dbReference type="InterPro" id="IPR049704">
    <property type="entry name" value="Aminotrans_3_PPA_site"/>
</dbReference>
<keyword evidence="10" id="KW-1185">Reference proteome</keyword>
<dbReference type="Proteomes" id="UP001379533">
    <property type="component" value="Chromosome"/>
</dbReference>
<dbReference type="InterPro" id="IPR015421">
    <property type="entry name" value="PyrdxlP-dep_Trfase_major"/>
</dbReference>
<dbReference type="CDD" id="cd00610">
    <property type="entry name" value="OAT_like"/>
    <property type="match status" value="1"/>
</dbReference>
<dbReference type="InterPro" id="IPR015424">
    <property type="entry name" value="PyrdxlP-dep_Trfase"/>
</dbReference>
<dbReference type="EC" id="5.4.3.8" evidence="7"/>
<dbReference type="Gene3D" id="3.40.640.10">
    <property type="entry name" value="Type I PLP-dependent aspartate aminotransferase-like (Major domain)"/>
    <property type="match status" value="1"/>
</dbReference>
<comment type="pathway">
    <text evidence="2">Porphyrin-containing compound metabolism; protoporphyrin-IX biosynthesis; 5-aminolevulinate from L-glutamyl-tRNA(Glu): step 2/2.</text>
</comment>
<dbReference type="Gene3D" id="3.90.1150.10">
    <property type="entry name" value="Aspartate Aminotransferase, domain 1"/>
    <property type="match status" value="1"/>
</dbReference>
<feature type="coiled-coil region" evidence="8">
    <location>
        <begin position="311"/>
        <end position="342"/>
    </location>
</feature>
<dbReference type="NCBIfam" id="NF000818">
    <property type="entry name" value="PRK00062.1"/>
    <property type="match status" value="1"/>
</dbReference>
<evidence type="ECO:0000313" key="10">
    <source>
        <dbReference type="Proteomes" id="UP001379533"/>
    </source>
</evidence>
<comment type="subunit">
    <text evidence="7">Homodimer.</text>
</comment>
<dbReference type="RefSeq" id="WP_394847538.1">
    <property type="nucleotide sequence ID" value="NZ_CP089982.1"/>
</dbReference>
<dbReference type="PROSITE" id="PS00600">
    <property type="entry name" value="AA_TRANSFER_CLASS_3"/>
    <property type="match status" value="1"/>
</dbReference>
<keyword evidence="4 7" id="KW-0663">Pyridoxal phosphate</keyword>
<comment type="similarity">
    <text evidence="3 7">Belongs to the class-III pyridoxal-phosphate-dependent aminotransferase family. HemL subfamily.</text>
</comment>
<sequence>MTDPISRKLFQRAQELIPGGVNSPVRAFRSVGGEPVFISRAEGAYLFGADGAKYTDYVGSWGPMILGHAHPDVIKAVTSAAANGTSYGAPTELEVRFAEKVVELYPSIEMMRAVSSGTEATMAAIRAARGATGRDVVVKFEGCYHGHADFLLVKAGSGAATLGVPDSAGVPASAAGNTTTIAYNDIPALRELFSARGHRIAAVIVEPVVGNMGCVPPVPGFLEEIISLCQKHGAISIFDEVMTGCRVARGGMQERSGLKPDMTCLGKIIGGGMPLAAYGGKRAIMQNVAPLGPVYQAGTLSGNPVAVSAGLATLERLDAALYEKLERLSARLEQGLRTALERTKTPGCVQRVGAMLTMFFNEGPVRSWSDAQKSDTARFGRWHRGMIARGQYFPPSQYEAAFMSAAHTEADIDTTVSAAEEALREASA</sequence>
<keyword evidence="8" id="KW-0175">Coiled coil</keyword>
<dbReference type="SUPFAM" id="SSF53383">
    <property type="entry name" value="PLP-dependent transferases"/>
    <property type="match status" value="1"/>
</dbReference>
<protein>
    <recommendedName>
        <fullName evidence="7">Glutamate-1-semialdehyde 2,1-aminomutase</fullName>
        <shortName evidence="7">GSA</shortName>
        <ecNumber evidence="7">5.4.3.8</ecNumber>
    </recommendedName>
    <alternativeName>
        <fullName evidence="7">Glutamate-1-semialdehyde aminotransferase</fullName>
        <shortName evidence="7">GSA-AT</shortName>
    </alternativeName>
</protein>
<dbReference type="NCBIfam" id="TIGR00713">
    <property type="entry name" value="hemL"/>
    <property type="match status" value="1"/>
</dbReference>
<evidence type="ECO:0000256" key="4">
    <source>
        <dbReference type="ARBA" id="ARBA00022898"/>
    </source>
</evidence>
<keyword evidence="6 7" id="KW-0627">Porphyrin biosynthesis</keyword>
<evidence type="ECO:0000256" key="1">
    <source>
        <dbReference type="ARBA" id="ARBA00001933"/>
    </source>
</evidence>
<comment type="catalytic activity">
    <reaction evidence="7">
        <text>(S)-4-amino-5-oxopentanoate = 5-aminolevulinate</text>
        <dbReference type="Rhea" id="RHEA:14265"/>
        <dbReference type="ChEBI" id="CHEBI:57501"/>
        <dbReference type="ChEBI" id="CHEBI:356416"/>
        <dbReference type="EC" id="5.4.3.8"/>
    </reaction>
</comment>
<organism evidence="9 10">
    <name type="scientific">Pendulispora brunnea</name>
    <dbReference type="NCBI Taxonomy" id="2905690"/>
    <lineage>
        <taxon>Bacteria</taxon>
        <taxon>Pseudomonadati</taxon>
        <taxon>Myxococcota</taxon>
        <taxon>Myxococcia</taxon>
        <taxon>Myxococcales</taxon>
        <taxon>Sorangiineae</taxon>
        <taxon>Pendulisporaceae</taxon>
        <taxon>Pendulispora</taxon>
    </lineage>
</organism>
<evidence type="ECO:0000256" key="2">
    <source>
        <dbReference type="ARBA" id="ARBA00004819"/>
    </source>
</evidence>
<accession>A0ABZ2KHX9</accession>
<dbReference type="InterPro" id="IPR005814">
    <property type="entry name" value="Aminotrans_3"/>
</dbReference>
<evidence type="ECO:0000256" key="3">
    <source>
        <dbReference type="ARBA" id="ARBA00008981"/>
    </source>
</evidence>
<evidence type="ECO:0000256" key="6">
    <source>
        <dbReference type="ARBA" id="ARBA00023244"/>
    </source>
</evidence>
<dbReference type="EMBL" id="CP089982">
    <property type="protein sequence ID" value="WXA96923.1"/>
    <property type="molecule type" value="Genomic_DNA"/>
</dbReference>
<comment type="subcellular location">
    <subcellularLocation>
        <location evidence="7">Cytoplasm</location>
    </subcellularLocation>
</comment>
<dbReference type="Pfam" id="PF00202">
    <property type="entry name" value="Aminotran_3"/>
    <property type="match status" value="1"/>
</dbReference>
<keyword evidence="7" id="KW-0963">Cytoplasm</keyword>
<evidence type="ECO:0000256" key="5">
    <source>
        <dbReference type="ARBA" id="ARBA00023235"/>
    </source>
</evidence>
<comment type="cofactor">
    <cofactor evidence="1 7">
        <name>pyridoxal 5'-phosphate</name>
        <dbReference type="ChEBI" id="CHEBI:597326"/>
    </cofactor>
</comment>
<proteinExistence type="inferred from homology"/>
<dbReference type="PANTHER" id="PTHR43713">
    <property type="entry name" value="GLUTAMATE-1-SEMIALDEHYDE 2,1-AMINOMUTASE"/>
    <property type="match status" value="1"/>
</dbReference>
<dbReference type="PANTHER" id="PTHR43713:SF3">
    <property type="entry name" value="GLUTAMATE-1-SEMIALDEHYDE 2,1-AMINOMUTASE 1, CHLOROPLASTIC-RELATED"/>
    <property type="match status" value="1"/>
</dbReference>
<gene>
    <name evidence="7 9" type="primary">hemL</name>
    <name evidence="9" type="ORF">LZC95_08740</name>
</gene>
<dbReference type="GO" id="GO:0042286">
    <property type="term" value="F:glutamate-1-semialdehyde 2,1-aminomutase activity"/>
    <property type="evidence" value="ECO:0007669"/>
    <property type="project" value="UniProtKB-EC"/>
</dbReference>
<evidence type="ECO:0000256" key="7">
    <source>
        <dbReference type="HAMAP-Rule" id="MF_00375"/>
    </source>
</evidence>
<reference evidence="9 10" key="1">
    <citation type="submission" date="2021-12" db="EMBL/GenBank/DDBJ databases">
        <title>Discovery of the Pendulisporaceae a myxobacterial family with distinct sporulation behavior and unique specialized metabolism.</title>
        <authorList>
            <person name="Garcia R."/>
            <person name="Popoff A."/>
            <person name="Bader C.D."/>
            <person name="Loehr J."/>
            <person name="Walesch S."/>
            <person name="Walt C."/>
            <person name="Boldt J."/>
            <person name="Bunk B."/>
            <person name="Haeckl F.J.F.P.J."/>
            <person name="Gunesch A.P."/>
            <person name="Birkelbach J."/>
            <person name="Nuebel U."/>
            <person name="Pietschmann T."/>
            <person name="Bach T."/>
            <person name="Mueller R."/>
        </authorList>
    </citation>
    <scope>NUCLEOTIDE SEQUENCE [LARGE SCALE GENOMIC DNA]</scope>
    <source>
        <strain evidence="9 10">MSr12523</strain>
    </source>
</reference>